<dbReference type="InterPro" id="IPR016032">
    <property type="entry name" value="Sig_transdc_resp-reg_C-effctor"/>
</dbReference>
<dbReference type="InterPro" id="IPR039420">
    <property type="entry name" value="WalR-like"/>
</dbReference>
<keyword evidence="2 6" id="KW-0238">DNA-binding</keyword>
<dbReference type="PROSITE" id="PS50043">
    <property type="entry name" value="HTH_LUXR_2"/>
    <property type="match status" value="1"/>
</dbReference>
<dbReference type="PROSITE" id="PS50110">
    <property type="entry name" value="RESPONSE_REGULATORY"/>
    <property type="match status" value="1"/>
</dbReference>
<dbReference type="CDD" id="cd06170">
    <property type="entry name" value="LuxR_C_like"/>
    <property type="match status" value="1"/>
</dbReference>
<accession>A0ABQ5QYG5</accession>
<feature type="domain" description="Response regulatory" evidence="5">
    <location>
        <begin position="6"/>
        <end position="121"/>
    </location>
</feature>
<feature type="domain" description="HTH luxR-type" evidence="4">
    <location>
        <begin position="137"/>
        <end position="202"/>
    </location>
</feature>
<organism evidence="6 7">
    <name type="scientific">Phytohabitans aurantiacus</name>
    <dbReference type="NCBI Taxonomy" id="3016789"/>
    <lineage>
        <taxon>Bacteria</taxon>
        <taxon>Bacillati</taxon>
        <taxon>Actinomycetota</taxon>
        <taxon>Actinomycetes</taxon>
        <taxon>Micromonosporales</taxon>
        <taxon>Micromonosporaceae</taxon>
    </lineage>
</organism>
<evidence type="ECO:0000259" key="5">
    <source>
        <dbReference type="PROSITE" id="PS50110"/>
    </source>
</evidence>
<evidence type="ECO:0000313" key="7">
    <source>
        <dbReference type="Proteomes" id="UP001144280"/>
    </source>
</evidence>
<name>A0ABQ5QYG5_9ACTN</name>
<protein>
    <submittedName>
        <fullName evidence="6">DNA-binding response regulator</fullName>
    </submittedName>
</protein>
<reference evidence="6" key="1">
    <citation type="submission" date="2022-12" db="EMBL/GenBank/DDBJ databases">
        <title>New Phytohabitans aurantiacus sp. RD004123 nov., an actinomycete isolated from soil.</title>
        <authorList>
            <person name="Triningsih D.W."/>
            <person name="Harunari E."/>
            <person name="Igarashi Y."/>
        </authorList>
    </citation>
    <scope>NUCLEOTIDE SEQUENCE</scope>
    <source>
        <strain evidence="6">RD004123</strain>
    </source>
</reference>
<dbReference type="SUPFAM" id="SSF52172">
    <property type="entry name" value="CheY-like"/>
    <property type="match status" value="1"/>
</dbReference>
<dbReference type="GO" id="GO:0003677">
    <property type="term" value="F:DNA binding"/>
    <property type="evidence" value="ECO:0007669"/>
    <property type="project" value="UniProtKB-KW"/>
</dbReference>
<sequence length="204" mass="22010">MTAVTRVLVVDDHPVTRDGVRASLERAGSAVVVAEAADGAAARALVESHRPEVVLVDLRLAGESGLDLVQYLAGHPSAVRILVLSQASPDEVLAAIRAGAHGYVSKSAATAELAEAIRAVRDGPVLPPELAARLVGEFQRPGRLTAREREVLRYVAKGHDNLEIAGELGISVRTVNRHLESIRLKVGRRRRSELIRFARAERYD</sequence>
<evidence type="ECO:0000256" key="2">
    <source>
        <dbReference type="ARBA" id="ARBA00023125"/>
    </source>
</evidence>
<dbReference type="SUPFAM" id="SSF46894">
    <property type="entry name" value="C-terminal effector domain of the bipartite response regulators"/>
    <property type="match status" value="1"/>
</dbReference>
<gene>
    <name evidence="6" type="ORF">Pa4123_45040</name>
</gene>
<dbReference type="Pfam" id="PF00196">
    <property type="entry name" value="GerE"/>
    <property type="match status" value="1"/>
</dbReference>
<dbReference type="InterPro" id="IPR001789">
    <property type="entry name" value="Sig_transdc_resp-reg_receiver"/>
</dbReference>
<dbReference type="SMART" id="SM00421">
    <property type="entry name" value="HTH_LUXR"/>
    <property type="match status" value="1"/>
</dbReference>
<comment type="caution">
    <text evidence="6">The sequence shown here is derived from an EMBL/GenBank/DDBJ whole genome shotgun (WGS) entry which is preliminary data.</text>
</comment>
<dbReference type="InterPro" id="IPR058245">
    <property type="entry name" value="NreC/VraR/RcsB-like_REC"/>
</dbReference>
<feature type="modified residue" description="4-aspartylphosphate" evidence="3">
    <location>
        <position position="57"/>
    </location>
</feature>
<dbReference type="Gene3D" id="3.40.50.2300">
    <property type="match status" value="1"/>
</dbReference>
<dbReference type="Pfam" id="PF00072">
    <property type="entry name" value="Response_reg"/>
    <property type="match status" value="1"/>
</dbReference>
<dbReference type="InterPro" id="IPR000792">
    <property type="entry name" value="Tscrpt_reg_LuxR_C"/>
</dbReference>
<evidence type="ECO:0000259" key="4">
    <source>
        <dbReference type="PROSITE" id="PS50043"/>
    </source>
</evidence>
<dbReference type="Proteomes" id="UP001144280">
    <property type="component" value="Unassembled WGS sequence"/>
</dbReference>
<proteinExistence type="predicted"/>
<dbReference type="PROSITE" id="PS00622">
    <property type="entry name" value="HTH_LUXR_1"/>
    <property type="match status" value="1"/>
</dbReference>
<dbReference type="PANTHER" id="PTHR43214">
    <property type="entry name" value="TWO-COMPONENT RESPONSE REGULATOR"/>
    <property type="match status" value="1"/>
</dbReference>
<keyword evidence="1 3" id="KW-0597">Phosphoprotein</keyword>
<dbReference type="CDD" id="cd17535">
    <property type="entry name" value="REC_NarL-like"/>
    <property type="match status" value="1"/>
</dbReference>
<dbReference type="PRINTS" id="PR00038">
    <property type="entry name" value="HTHLUXR"/>
</dbReference>
<dbReference type="SMART" id="SM00448">
    <property type="entry name" value="REC"/>
    <property type="match status" value="1"/>
</dbReference>
<evidence type="ECO:0000313" key="6">
    <source>
        <dbReference type="EMBL" id="GLH99229.1"/>
    </source>
</evidence>
<evidence type="ECO:0000256" key="3">
    <source>
        <dbReference type="PROSITE-ProRule" id="PRU00169"/>
    </source>
</evidence>
<keyword evidence="7" id="KW-1185">Reference proteome</keyword>
<dbReference type="EMBL" id="BSDI01000021">
    <property type="protein sequence ID" value="GLH99229.1"/>
    <property type="molecule type" value="Genomic_DNA"/>
</dbReference>
<evidence type="ECO:0000256" key="1">
    <source>
        <dbReference type="ARBA" id="ARBA00022553"/>
    </source>
</evidence>
<dbReference type="InterPro" id="IPR011006">
    <property type="entry name" value="CheY-like_superfamily"/>
</dbReference>